<evidence type="ECO:0000313" key="2">
    <source>
        <dbReference type="Proteomes" id="UP001596495"/>
    </source>
</evidence>
<accession>A0ABW2RES7</accession>
<gene>
    <name evidence="1" type="ORF">ACFQNJ_19250</name>
</gene>
<proteinExistence type="predicted"/>
<dbReference type="EMBL" id="JBHTBX010000027">
    <property type="protein sequence ID" value="MFC7436644.1"/>
    <property type="molecule type" value="Genomic_DNA"/>
</dbReference>
<name>A0ABW2RES7_9BURK</name>
<reference evidence="2" key="1">
    <citation type="journal article" date="2019" name="Int. J. Syst. Evol. Microbiol.">
        <title>The Global Catalogue of Microorganisms (GCM) 10K type strain sequencing project: providing services to taxonomists for standard genome sequencing and annotation.</title>
        <authorList>
            <consortium name="The Broad Institute Genomics Platform"/>
            <consortium name="The Broad Institute Genome Sequencing Center for Infectious Disease"/>
            <person name="Wu L."/>
            <person name="Ma J."/>
        </authorList>
    </citation>
    <scope>NUCLEOTIDE SEQUENCE [LARGE SCALE GENOMIC DNA]</scope>
    <source>
        <strain evidence="2">CCUG 54518</strain>
    </source>
</reference>
<dbReference type="Gene3D" id="3.10.450.50">
    <property type="match status" value="1"/>
</dbReference>
<keyword evidence="2" id="KW-1185">Reference proteome</keyword>
<evidence type="ECO:0000313" key="1">
    <source>
        <dbReference type="EMBL" id="MFC7436644.1"/>
    </source>
</evidence>
<organism evidence="1 2">
    <name type="scientific">Hydrogenophaga bisanensis</name>
    <dbReference type="NCBI Taxonomy" id="439611"/>
    <lineage>
        <taxon>Bacteria</taxon>
        <taxon>Pseudomonadati</taxon>
        <taxon>Pseudomonadota</taxon>
        <taxon>Betaproteobacteria</taxon>
        <taxon>Burkholderiales</taxon>
        <taxon>Comamonadaceae</taxon>
        <taxon>Hydrogenophaga</taxon>
    </lineage>
</organism>
<dbReference type="InterPro" id="IPR032710">
    <property type="entry name" value="NTF2-like_dom_sf"/>
</dbReference>
<protein>
    <submittedName>
        <fullName evidence="1">Terephthalate 1,2-dioxygenase</fullName>
    </submittedName>
</protein>
<sequence length="72" mass="7851">LGMPLVESSDDKAAVARTPFMVARIMYTGETMLFASGEYRDRFVKVAGKLLLAERVAVCDSTVTDTLLVLPL</sequence>
<feature type="non-terminal residue" evidence="1">
    <location>
        <position position="1"/>
    </location>
</feature>
<dbReference type="SUPFAM" id="SSF54427">
    <property type="entry name" value="NTF2-like"/>
    <property type="match status" value="1"/>
</dbReference>
<dbReference type="Proteomes" id="UP001596495">
    <property type="component" value="Unassembled WGS sequence"/>
</dbReference>
<comment type="caution">
    <text evidence="1">The sequence shown here is derived from an EMBL/GenBank/DDBJ whole genome shotgun (WGS) entry which is preliminary data.</text>
</comment>